<gene>
    <name evidence="2" type="ORF">ACFQ2N_10075</name>
</gene>
<organism evidence="2 3">
    <name type="scientific">Pseudoxanthomonas kaohsiungensis</name>
    <dbReference type="NCBI Taxonomy" id="283923"/>
    <lineage>
        <taxon>Bacteria</taxon>
        <taxon>Pseudomonadati</taxon>
        <taxon>Pseudomonadota</taxon>
        <taxon>Gammaproteobacteria</taxon>
        <taxon>Lysobacterales</taxon>
        <taxon>Lysobacteraceae</taxon>
        <taxon>Pseudoxanthomonas</taxon>
    </lineage>
</organism>
<proteinExistence type="predicted"/>
<protein>
    <submittedName>
        <fullName evidence="2">Transposase</fullName>
    </submittedName>
</protein>
<dbReference type="InterPro" id="IPR002686">
    <property type="entry name" value="Transposase_17"/>
</dbReference>
<evidence type="ECO:0000313" key="2">
    <source>
        <dbReference type="EMBL" id="MFD1042693.1"/>
    </source>
</evidence>
<evidence type="ECO:0000259" key="1">
    <source>
        <dbReference type="SMART" id="SM01321"/>
    </source>
</evidence>
<keyword evidence="3" id="KW-1185">Reference proteome</keyword>
<evidence type="ECO:0000313" key="3">
    <source>
        <dbReference type="Proteomes" id="UP001597033"/>
    </source>
</evidence>
<dbReference type="Proteomes" id="UP001597033">
    <property type="component" value="Unassembled WGS sequence"/>
</dbReference>
<dbReference type="InterPro" id="IPR052715">
    <property type="entry name" value="RAYT_transposase"/>
</dbReference>
<accession>A0ABW3LWV0</accession>
<dbReference type="SUPFAM" id="SSF143422">
    <property type="entry name" value="Transposase IS200-like"/>
    <property type="match status" value="1"/>
</dbReference>
<name>A0ABW3LWV0_9GAMM</name>
<dbReference type="RefSeq" id="WP_162378479.1">
    <property type="nucleotide sequence ID" value="NZ_JBHTKN010000006.1"/>
</dbReference>
<sequence>MSSPRLQHGREAIHGAMYAITAVAAGRRATFADADAAEAVVDELRLAGRLGLATSLAWVVMPDHLHWMFELQGFSLAQVVGRVKSCSARRINLLRGTDGAIWQAGYYDHRMRDHEDLLAQALYILGNPVRRGLVSQAGAYPYAWCRYPT</sequence>
<dbReference type="PANTHER" id="PTHR36966">
    <property type="entry name" value="REP-ASSOCIATED TYROSINE TRANSPOSASE"/>
    <property type="match status" value="1"/>
</dbReference>
<dbReference type="NCBIfam" id="NF047646">
    <property type="entry name" value="REP_Tyr_transpos"/>
    <property type="match status" value="1"/>
</dbReference>
<feature type="domain" description="Transposase IS200-like" evidence="1">
    <location>
        <begin position="13"/>
        <end position="127"/>
    </location>
</feature>
<dbReference type="EMBL" id="JBHTKN010000006">
    <property type="protein sequence ID" value="MFD1042693.1"/>
    <property type="molecule type" value="Genomic_DNA"/>
</dbReference>
<dbReference type="Gene3D" id="3.30.70.1290">
    <property type="entry name" value="Transposase IS200-like"/>
    <property type="match status" value="1"/>
</dbReference>
<dbReference type="PANTHER" id="PTHR36966:SF1">
    <property type="entry name" value="REP-ASSOCIATED TYROSINE TRANSPOSASE"/>
    <property type="match status" value="1"/>
</dbReference>
<dbReference type="Pfam" id="PF01797">
    <property type="entry name" value="Y1_Tnp"/>
    <property type="match status" value="1"/>
</dbReference>
<dbReference type="SMART" id="SM01321">
    <property type="entry name" value="Y1_Tnp"/>
    <property type="match status" value="1"/>
</dbReference>
<reference evidence="3" key="1">
    <citation type="journal article" date="2019" name="Int. J. Syst. Evol. Microbiol.">
        <title>The Global Catalogue of Microorganisms (GCM) 10K type strain sequencing project: providing services to taxonomists for standard genome sequencing and annotation.</title>
        <authorList>
            <consortium name="The Broad Institute Genomics Platform"/>
            <consortium name="The Broad Institute Genome Sequencing Center for Infectious Disease"/>
            <person name="Wu L."/>
            <person name="Ma J."/>
        </authorList>
    </citation>
    <scope>NUCLEOTIDE SEQUENCE [LARGE SCALE GENOMIC DNA]</scope>
    <source>
        <strain evidence="3">CCUG 55854</strain>
    </source>
</reference>
<dbReference type="InterPro" id="IPR036515">
    <property type="entry name" value="Transposase_17_sf"/>
</dbReference>
<comment type="caution">
    <text evidence="2">The sequence shown here is derived from an EMBL/GenBank/DDBJ whole genome shotgun (WGS) entry which is preliminary data.</text>
</comment>